<dbReference type="InterPro" id="IPR011050">
    <property type="entry name" value="Pectin_lyase_fold/virulence"/>
</dbReference>
<proteinExistence type="predicted"/>
<name>A0A5J4UTT8_9EUKA</name>
<dbReference type="SUPFAM" id="SSF51126">
    <property type="entry name" value="Pectin lyase-like"/>
    <property type="match status" value="1"/>
</dbReference>
<evidence type="ECO:0000313" key="1">
    <source>
        <dbReference type="EMBL" id="KAA6373733.1"/>
    </source>
</evidence>
<comment type="caution">
    <text evidence="1">The sequence shown here is derived from an EMBL/GenBank/DDBJ whole genome shotgun (WGS) entry which is preliminary data.</text>
</comment>
<organism evidence="1 2">
    <name type="scientific">Streblomastix strix</name>
    <dbReference type="NCBI Taxonomy" id="222440"/>
    <lineage>
        <taxon>Eukaryota</taxon>
        <taxon>Metamonada</taxon>
        <taxon>Preaxostyla</taxon>
        <taxon>Oxymonadida</taxon>
        <taxon>Streblomastigidae</taxon>
        <taxon>Streblomastix</taxon>
    </lineage>
</organism>
<accession>A0A5J4UTT8</accession>
<dbReference type="Proteomes" id="UP000324800">
    <property type="component" value="Unassembled WGS sequence"/>
</dbReference>
<reference evidence="1 2" key="1">
    <citation type="submission" date="2019-03" db="EMBL/GenBank/DDBJ databases">
        <title>Single cell metagenomics reveals metabolic interactions within the superorganism composed of flagellate Streblomastix strix and complex community of Bacteroidetes bacteria on its surface.</title>
        <authorList>
            <person name="Treitli S.C."/>
            <person name="Kolisko M."/>
            <person name="Husnik F."/>
            <person name="Keeling P."/>
            <person name="Hampl V."/>
        </authorList>
    </citation>
    <scope>NUCLEOTIDE SEQUENCE [LARGE SCALE GENOMIC DNA]</scope>
    <source>
        <strain evidence="1">ST1C</strain>
    </source>
</reference>
<dbReference type="AlphaFoldDB" id="A0A5J4UTT8"/>
<dbReference type="EMBL" id="SNRW01012508">
    <property type="protein sequence ID" value="KAA6373733.1"/>
    <property type="molecule type" value="Genomic_DNA"/>
</dbReference>
<sequence>MIVTILLAVTLVLAGRFSPLHRETVYQYASEHEHLLRPETQHFPVHSTKVTQTLQEVNIPSSSINSPCKSNISQRGSGYFNFAEALSLPCTESEGFEISLLDPRHVEHLEVNINASILIKGCNTNQTIWSIDSQNNGIINLVQGDLTINNIEFQFTTIDIPVSYITPSNWFIYGGRQGYSTSLIVNECIFQSTSGQSRDSMIQIVVIDSKKVEISKSIFNGLSYYQPSSISMIFADNCSYVSVKKCIFRDAFIVTTQSAVELQTKVENGSIIVEECEFINIISNRYPLLATLKVRGDIKFKATINKNNFTNCSATDSFSGALYVVDSSHEDISEFIITNNIFRNNSGNNAGAIYLNSLNPKSKFNFNNNIFSMNKNNVTDSIGCDVYIMINYYSYNQTSNITGDVIKNWFKGSKLILLMRAFIMRHIRMEIQQNLEI</sequence>
<evidence type="ECO:0008006" key="3">
    <source>
        <dbReference type="Google" id="ProtNLM"/>
    </source>
</evidence>
<gene>
    <name evidence="1" type="ORF">EZS28_030740</name>
</gene>
<protein>
    <recommendedName>
        <fullName evidence="3">Right handed beta helix domain-containing protein</fullName>
    </recommendedName>
</protein>
<evidence type="ECO:0000313" key="2">
    <source>
        <dbReference type="Proteomes" id="UP000324800"/>
    </source>
</evidence>